<accession>A0A9P1FGJ6</accession>
<organism evidence="5">
    <name type="scientific">Cladocopium goreaui</name>
    <dbReference type="NCBI Taxonomy" id="2562237"/>
    <lineage>
        <taxon>Eukaryota</taxon>
        <taxon>Sar</taxon>
        <taxon>Alveolata</taxon>
        <taxon>Dinophyceae</taxon>
        <taxon>Suessiales</taxon>
        <taxon>Symbiodiniaceae</taxon>
        <taxon>Cladocopium</taxon>
    </lineage>
</organism>
<feature type="region of interest" description="Disordered" evidence="3">
    <location>
        <begin position="667"/>
        <end position="719"/>
    </location>
</feature>
<feature type="region of interest" description="Disordered" evidence="3">
    <location>
        <begin position="108"/>
        <end position="135"/>
    </location>
</feature>
<feature type="region of interest" description="Disordered" evidence="3">
    <location>
        <begin position="732"/>
        <end position="817"/>
    </location>
</feature>
<feature type="region of interest" description="Disordered" evidence="3">
    <location>
        <begin position="499"/>
        <end position="537"/>
    </location>
</feature>
<feature type="compositionally biased region" description="Basic and acidic residues" evidence="3">
    <location>
        <begin position="732"/>
        <end position="754"/>
    </location>
</feature>
<feature type="repeat" description="RCC1" evidence="2">
    <location>
        <begin position="302"/>
        <end position="352"/>
    </location>
</feature>
<evidence type="ECO:0000256" key="3">
    <source>
        <dbReference type="SAM" id="MobiDB-lite"/>
    </source>
</evidence>
<evidence type="ECO:0000313" key="5">
    <source>
        <dbReference type="EMBL" id="CAI3975246.1"/>
    </source>
</evidence>
<dbReference type="PANTHER" id="PTHR22870">
    <property type="entry name" value="REGULATOR OF CHROMOSOME CONDENSATION"/>
    <property type="match status" value="1"/>
</dbReference>
<evidence type="ECO:0000313" key="8">
    <source>
        <dbReference type="Proteomes" id="UP001152797"/>
    </source>
</evidence>
<dbReference type="InterPro" id="IPR000408">
    <property type="entry name" value="Reg_chr_condens"/>
</dbReference>
<dbReference type="PANTHER" id="PTHR22870:SF466">
    <property type="entry name" value="ANKYRIN REPEAT-CONTAINING PROTEIN"/>
    <property type="match status" value="1"/>
</dbReference>
<feature type="compositionally biased region" description="Polar residues" evidence="3">
    <location>
        <begin position="755"/>
        <end position="764"/>
    </location>
</feature>
<gene>
    <name evidence="5" type="ORF">C1SCF055_LOCUS3591</name>
</gene>
<feature type="compositionally biased region" description="Low complexity" evidence="3">
    <location>
        <begin position="108"/>
        <end position="127"/>
    </location>
</feature>
<dbReference type="Pfam" id="PF25390">
    <property type="entry name" value="WD40_RLD"/>
    <property type="match status" value="1"/>
</dbReference>
<keyword evidence="1" id="KW-0677">Repeat</keyword>
<feature type="compositionally biased region" description="Acidic residues" evidence="3">
    <location>
        <begin position="696"/>
        <end position="708"/>
    </location>
</feature>
<dbReference type="Gene3D" id="2.130.10.30">
    <property type="entry name" value="Regulator of chromosome condensation 1/beta-lactamase-inhibitor protein II"/>
    <property type="match status" value="2"/>
</dbReference>
<dbReference type="OrthoDB" id="5370059at2759"/>
<name>A0A9P1FGJ6_9DINO</name>
<dbReference type="InterPro" id="IPR009091">
    <property type="entry name" value="RCC1/BLIP-II"/>
</dbReference>
<keyword evidence="8" id="KW-1185">Reference proteome</keyword>
<dbReference type="InterPro" id="IPR058923">
    <property type="entry name" value="RCC1-like_dom"/>
</dbReference>
<feature type="domain" description="RCC1-like" evidence="4">
    <location>
        <begin position="5"/>
        <end position="415"/>
    </location>
</feature>
<proteinExistence type="predicted"/>
<reference evidence="6" key="2">
    <citation type="submission" date="2024-04" db="EMBL/GenBank/DDBJ databases">
        <authorList>
            <person name="Chen Y."/>
            <person name="Shah S."/>
            <person name="Dougan E. K."/>
            <person name="Thang M."/>
            <person name="Chan C."/>
        </authorList>
    </citation>
    <scope>NUCLEOTIDE SEQUENCE [LARGE SCALE GENOMIC DNA]</scope>
</reference>
<evidence type="ECO:0000313" key="7">
    <source>
        <dbReference type="EMBL" id="CAL4762558.1"/>
    </source>
</evidence>
<feature type="compositionally biased region" description="Basic and acidic residues" evidence="3">
    <location>
        <begin position="795"/>
        <end position="804"/>
    </location>
</feature>
<feature type="compositionally biased region" description="Basic and acidic residues" evidence="3">
    <location>
        <begin position="765"/>
        <end position="785"/>
    </location>
</feature>
<evidence type="ECO:0000256" key="1">
    <source>
        <dbReference type="ARBA" id="ARBA00022737"/>
    </source>
</evidence>
<protein>
    <submittedName>
        <fullName evidence="7">RCC1 and BTB domain-containing protein 2 (Chromosome condensation 1-like) (Regulator of chromosome condensation and BTB domain-containing protein 2)</fullName>
    </submittedName>
</protein>
<comment type="caution">
    <text evidence="5">The sequence shown here is derived from an EMBL/GenBank/DDBJ whole genome shotgun (WGS) entry which is preliminary data.</text>
</comment>
<sequence length="817" mass="87644">MPKTLFTFGSGPYGELGQARQDSCHQHPEAVAVPFPSAPQLNGEALVEAVALGTDHSLALVGGKVYRWGLYGAHAVPRSWRGHGRWASENEKNTPEVVPAPRLLADLRARSASPASPQGRRSPSPRRSGSRQRRGVAAITCGGSNSFVLSTEGEVLLFGGLWPPGGDTNQLRHLWGTAKGGPASKVSQVAAGWRHCLILTEAGRVFALGDDEFGQCAGSGSGAAALPLPSAQLAVGVAAGACHSFAWDSSGSAFAWGHGGNGRLGLGSAKHRSLPERVDALSAVCGVTCGANFSFFVTEAGRCLWACGGNSYGQLGIEATSALVPLPVPLPTSEVIAAIESGANHVICLTKPETSKAHRNSVWAWGNSSFGQCGRLEGVAENPESQRWPARLIDFSPPSPHFAVAVAAGRSHSAVLATKGPSLLTPPWSPSKTPTAPEKVSPEKAQQEDVIEEFLTCLVPTPAASRSKSPTASLVELGEAALLDGGPRSAPLRARRGQRLGGTHGLHGLRAAPKRPVGARRSMTPRTREPGRAAWQTPRQAAEFIEPVTLERQAPLAPGSPPRTKAPDAKKGLLAEAVLEDKWSGIHQSLEGLSSLIAQIGSPERAKRAGPTSPAARVAQGPATEASLRLGIWQGPASFHDFHDFHEKEPPAIRPLPEIVVEESKLTSRLREDSQSDVPLDFVPGEGEEAAAPYELTEEREGSEEGEEFASQRKVNAQEDRWNERLKLQEEQRLEEQKQQQEQRMRQLEQELQHRSQAVQQDSSVVERQREEERRRKEEESRREQQAILEQQAEAAREAAHVSKSEGGPQVQRFQES</sequence>
<feature type="repeat" description="RCC1" evidence="2">
    <location>
        <begin position="3"/>
        <end position="63"/>
    </location>
</feature>
<dbReference type="EMBL" id="CAMXCT020000191">
    <property type="protein sequence ID" value="CAL1128621.1"/>
    <property type="molecule type" value="Genomic_DNA"/>
</dbReference>
<evidence type="ECO:0000313" key="6">
    <source>
        <dbReference type="EMBL" id="CAL1128621.1"/>
    </source>
</evidence>
<dbReference type="AlphaFoldDB" id="A0A9P1FGJ6"/>
<feature type="region of interest" description="Disordered" evidence="3">
    <location>
        <begin position="422"/>
        <end position="442"/>
    </location>
</feature>
<reference evidence="5" key="1">
    <citation type="submission" date="2022-10" db="EMBL/GenBank/DDBJ databases">
        <authorList>
            <person name="Chen Y."/>
            <person name="Dougan E. K."/>
            <person name="Chan C."/>
            <person name="Rhodes N."/>
            <person name="Thang M."/>
        </authorList>
    </citation>
    <scope>NUCLEOTIDE SEQUENCE</scope>
</reference>
<dbReference type="SUPFAM" id="SSF50985">
    <property type="entry name" value="RCC1/BLIP-II"/>
    <property type="match status" value="1"/>
</dbReference>
<feature type="repeat" description="RCC1" evidence="2">
    <location>
        <begin position="251"/>
        <end position="300"/>
    </location>
</feature>
<feature type="repeat" description="RCC1" evidence="2">
    <location>
        <begin position="360"/>
        <end position="419"/>
    </location>
</feature>
<dbReference type="EMBL" id="CAMXCT010000191">
    <property type="protein sequence ID" value="CAI3975246.1"/>
    <property type="molecule type" value="Genomic_DNA"/>
</dbReference>
<evidence type="ECO:0000256" key="2">
    <source>
        <dbReference type="PROSITE-ProRule" id="PRU00235"/>
    </source>
</evidence>
<dbReference type="PROSITE" id="PS50012">
    <property type="entry name" value="RCC1_3"/>
    <property type="match status" value="4"/>
</dbReference>
<dbReference type="Proteomes" id="UP001152797">
    <property type="component" value="Unassembled WGS sequence"/>
</dbReference>
<dbReference type="EMBL" id="CAMXCT030000191">
    <property type="protein sequence ID" value="CAL4762558.1"/>
    <property type="molecule type" value="Genomic_DNA"/>
</dbReference>
<dbReference type="PRINTS" id="PR00633">
    <property type="entry name" value="RCCNDNSATION"/>
</dbReference>
<dbReference type="InterPro" id="IPR051210">
    <property type="entry name" value="Ub_ligase/GEF_domain"/>
</dbReference>
<evidence type="ECO:0000259" key="4">
    <source>
        <dbReference type="Pfam" id="PF25390"/>
    </source>
</evidence>